<evidence type="ECO:0000313" key="3">
    <source>
        <dbReference type="EMBL" id="MDO6541551.1"/>
    </source>
</evidence>
<dbReference type="Pfam" id="PF07589">
    <property type="entry name" value="PEP-CTERM"/>
    <property type="match status" value="1"/>
</dbReference>
<accession>A0AAW7XZ07</accession>
<feature type="signal peptide" evidence="1">
    <location>
        <begin position="1"/>
        <end position="18"/>
    </location>
</feature>
<organism evidence="3 4">
    <name type="scientific">Photobacterium sanguinicancri</name>
    <dbReference type="NCBI Taxonomy" id="875932"/>
    <lineage>
        <taxon>Bacteria</taxon>
        <taxon>Pseudomonadati</taxon>
        <taxon>Pseudomonadota</taxon>
        <taxon>Gammaproteobacteria</taxon>
        <taxon>Vibrionales</taxon>
        <taxon>Vibrionaceae</taxon>
        <taxon>Photobacterium</taxon>
    </lineage>
</organism>
<evidence type="ECO:0000259" key="2">
    <source>
        <dbReference type="Pfam" id="PF07589"/>
    </source>
</evidence>
<dbReference type="Proteomes" id="UP001170624">
    <property type="component" value="Unassembled WGS sequence"/>
</dbReference>
<dbReference type="InterPro" id="IPR013424">
    <property type="entry name" value="Ice-binding_C"/>
</dbReference>
<evidence type="ECO:0000313" key="4">
    <source>
        <dbReference type="Proteomes" id="UP001170624"/>
    </source>
</evidence>
<name>A0AAW7XZ07_9GAMM</name>
<sequence>MNKVICLCIGLFAGSASATSILTEDFNTDGDGTRYTVTGGGGAGLGCCQNWSLNSEDEGGRSDVLVGFEGGDFWSGSDLNDGNLPSGFSNANPRDVILNSVDISSFNNEVLVIALAASTNLDVGSDFLRIFAVDADTSARTVLDMFDGSNAGSMSGVTLGTTFQDVTYDLSGLGFANLRIGFEAWTTRNSEVVGVDNIRLIDVPEPASLAIFGLTLAGLGFSRKKKAL</sequence>
<reference evidence="3" key="1">
    <citation type="submission" date="2023-07" db="EMBL/GenBank/DDBJ databases">
        <title>Genome content predicts the carbon catabolic preferences of heterotrophic bacteria.</title>
        <authorList>
            <person name="Gralka M."/>
        </authorList>
    </citation>
    <scope>NUCLEOTIDE SEQUENCE</scope>
    <source>
        <strain evidence="3">G2M05</strain>
    </source>
</reference>
<dbReference type="Gene3D" id="2.60.120.200">
    <property type="match status" value="1"/>
</dbReference>
<dbReference type="NCBIfam" id="TIGR02595">
    <property type="entry name" value="PEP_CTERM"/>
    <property type="match status" value="1"/>
</dbReference>
<comment type="caution">
    <text evidence="3">The sequence shown here is derived from an EMBL/GenBank/DDBJ whole genome shotgun (WGS) entry which is preliminary data.</text>
</comment>
<protein>
    <submittedName>
        <fullName evidence="3">PEP-CTERM sorting domain-containing protein</fullName>
    </submittedName>
</protein>
<dbReference type="AlphaFoldDB" id="A0AAW7XZ07"/>
<proteinExistence type="predicted"/>
<evidence type="ECO:0000256" key="1">
    <source>
        <dbReference type="SAM" id="SignalP"/>
    </source>
</evidence>
<gene>
    <name evidence="3" type="ORF">Q4568_03350</name>
</gene>
<keyword evidence="1" id="KW-0732">Signal</keyword>
<dbReference type="EMBL" id="JAUOPU010000002">
    <property type="protein sequence ID" value="MDO6541551.1"/>
    <property type="molecule type" value="Genomic_DNA"/>
</dbReference>
<dbReference type="RefSeq" id="WP_062692349.1">
    <property type="nucleotide sequence ID" value="NZ_CANMLA010000002.1"/>
</dbReference>
<feature type="domain" description="Ice-binding protein C-terminal" evidence="2">
    <location>
        <begin position="202"/>
        <end position="224"/>
    </location>
</feature>
<feature type="chain" id="PRO_5043835399" evidence="1">
    <location>
        <begin position="19"/>
        <end position="228"/>
    </location>
</feature>